<protein>
    <submittedName>
        <fullName evidence="1">Uncharacterized protein</fullName>
    </submittedName>
</protein>
<organism evidence="1 2">
    <name type="scientific">Flagellimonas flava</name>
    <dbReference type="NCBI Taxonomy" id="570519"/>
    <lineage>
        <taxon>Bacteria</taxon>
        <taxon>Pseudomonadati</taxon>
        <taxon>Bacteroidota</taxon>
        <taxon>Flavobacteriia</taxon>
        <taxon>Flavobacteriales</taxon>
        <taxon>Flavobacteriaceae</taxon>
        <taxon>Flagellimonas</taxon>
    </lineage>
</organism>
<dbReference type="Proteomes" id="UP000184532">
    <property type="component" value="Unassembled WGS sequence"/>
</dbReference>
<reference evidence="2" key="1">
    <citation type="submission" date="2016-11" db="EMBL/GenBank/DDBJ databases">
        <authorList>
            <person name="Varghese N."/>
            <person name="Submissions S."/>
        </authorList>
    </citation>
    <scope>NUCLEOTIDE SEQUENCE [LARGE SCALE GENOMIC DNA]</scope>
    <source>
        <strain evidence="2">DSM 22638</strain>
    </source>
</reference>
<sequence>MRFKAFLTLLSFVMICCQPEIKTSDSLLAHLPPNAHLIIKVNNLSNFQSEVKNSSFLEKTNTLGLRKDLEKTLQGLKNVSTDAPCLLAFYEVGKNNQEFVMVLKRNNSKFQTDSLENRTVETLSYQNGTITKHTLENCEVFSTNTDESILLSSSKMLMENTIRTKNSNPVNKVLQRLYDTSSSNKSAAFFFNLDEPTSLLSGQLKETANKLPNFADWISVDFSANSDHSSFNGVAIASDSTKNFINLFQGTIPLANKVALFAPKNAEAIVSFTFDDFEVFSQNQNTYLDRTIQGDTLFNTVEELGLVYLKNGKLAILGSYGTESILEYLDSEKSGSTSYQGSEITTLKNPDLLAKGFNPLLKNFKSNFYTILENTFVFSEQKEPLQTAIANYKSRSSFSETPAFQTAMEGLANESSILFVSTATGIERFSEEEFVPSFVKELKSTKLEDHTFAAQMVADKGFAHSNFSIAKIGRTASSNSVTPLFTLELDTDLAMDPQFAKNHRTNKQEIVVQDRNNVLHLISSNGKVLWKKQLEGRIRGRIQQVDIYKNGRLQLAFCTNNQFLILDRNGEEVAPFAMTFEGGNLNPLAVFDYEGNKNYRFVVTQGEKVYMYNGQGKIVNGFTYTRAQSPIIAEPKHFRVANRDYLVFQLEDNSLKILHRAGGERIKVSQKIDFSGNEVFLYKNKFSVTNKKGVLHQVDTKGKLTSTNFNLNKDHGMYATSKTLVFMDDNVLSIRGKKVELDLGVYTPPKIFYIYDKIYVSVTDIQNQKIYLFDSQAKSIPNFPIFGNSLIDLVDMDNDRHLELVAKDQENSIIVYKMN</sequence>
<gene>
    <name evidence="1" type="ORF">SAMN04488116_1191</name>
</gene>
<dbReference type="AlphaFoldDB" id="A0A1M5JSZ7"/>
<dbReference type="RefSeq" id="WP_073177231.1">
    <property type="nucleotide sequence ID" value="NZ_FQWL01000002.1"/>
</dbReference>
<dbReference type="STRING" id="570519.SAMN04488116_1191"/>
<accession>A0A1M5JSZ7</accession>
<dbReference type="Gene3D" id="2.130.10.10">
    <property type="entry name" value="YVTN repeat-like/Quinoprotein amine dehydrogenase"/>
    <property type="match status" value="1"/>
</dbReference>
<dbReference type="EMBL" id="FQWL01000002">
    <property type="protein sequence ID" value="SHG43410.1"/>
    <property type="molecule type" value="Genomic_DNA"/>
</dbReference>
<name>A0A1M5JSZ7_9FLAO</name>
<evidence type="ECO:0000313" key="1">
    <source>
        <dbReference type="EMBL" id="SHG43410.1"/>
    </source>
</evidence>
<proteinExistence type="predicted"/>
<dbReference type="InterPro" id="IPR011047">
    <property type="entry name" value="Quinoprotein_ADH-like_sf"/>
</dbReference>
<evidence type="ECO:0000313" key="2">
    <source>
        <dbReference type="Proteomes" id="UP000184532"/>
    </source>
</evidence>
<dbReference type="InterPro" id="IPR015943">
    <property type="entry name" value="WD40/YVTN_repeat-like_dom_sf"/>
</dbReference>
<keyword evidence="2" id="KW-1185">Reference proteome</keyword>
<dbReference type="SUPFAM" id="SSF50998">
    <property type="entry name" value="Quinoprotein alcohol dehydrogenase-like"/>
    <property type="match status" value="1"/>
</dbReference>
<dbReference type="OrthoDB" id="1093345at2"/>